<evidence type="ECO:0000313" key="4">
    <source>
        <dbReference type="Proteomes" id="UP000002222"/>
    </source>
</evidence>
<dbReference type="RefSeq" id="WP_012857263.1">
    <property type="nucleotide sequence ID" value="NC_013512.1"/>
</dbReference>
<protein>
    <submittedName>
        <fullName evidence="3">Addiction module toxin, RelE/StbE family</fullName>
    </submittedName>
</protein>
<dbReference type="GO" id="GO:0004521">
    <property type="term" value="F:RNA endonuclease activity"/>
    <property type="evidence" value="ECO:0007669"/>
    <property type="project" value="TreeGrafter"/>
</dbReference>
<evidence type="ECO:0000313" key="3">
    <source>
        <dbReference type="EMBL" id="ACZ12512.1"/>
    </source>
</evidence>
<accession>D1B342</accession>
<organism evidence="3 4">
    <name type="scientific">Sulfurospirillum deleyianum (strain ATCC 51133 / DSM 6946 / 5175)</name>
    <dbReference type="NCBI Taxonomy" id="525898"/>
    <lineage>
        <taxon>Bacteria</taxon>
        <taxon>Pseudomonadati</taxon>
        <taxon>Campylobacterota</taxon>
        <taxon>Epsilonproteobacteria</taxon>
        <taxon>Campylobacterales</taxon>
        <taxon>Sulfurospirillaceae</taxon>
        <taxon>Sulfurospirillum</taxon>
    </lineage>
</organism>
<sequence>MYTPEYHRFFKKDIERDKKSGQFSIEDFTLLKEVMSVLLSGEVLHEKHQNHLLKGEWDGTYECHIKNDWLLIYRLDVSNRAIIFVRLGTHSQLFKKFK</sequence>
<dbReference type="EMBL" id="CP001816">
    <property type="protein sequence ID" value="ACZ12512.1"/>
    <property type="molecule type" value="Genomic_DNA"/>
</dbReference>
<dbReference type="OrthoDB" id="7030467at2"/>
<keyword evidence="1" id="KW-1277">Toxin-antitoxin system</keyword>
<dbReference type="AlphaFoldDB" id="D1B342"/>
<dbReference type="KEGG" id="sdl:Sdel_1495"/>
<dbReference type="STRING" id="525898.Sdel_1495"/>
<dbReference type="InterPro" id="IPR004386">
    <property type="entry name" value="Toxin_YafQ-like"/>
</dbReference>
<proteinExistence type="predicted"/>
<dbReference type="HOGENOM" id="CLU_161929_4_1_7"/>
<feature type="active site" description="Proton donor" evidence="2">
    <location>
        <position position="90"/>
    </location>
</feature>
<dbReference type="PANTHER" id="PTHR40588:SF1">
    <property type="entry name" value="MRNA INTERFERASE TOXIN YAFQ"/>
    <property type="match status" value="1"/>
</dbReference>
<reference evidence="3 4" key="2">
    <citation type="journal article" date="2010" name="Stand. Genomic Sci.">
        <title>Complete genome sequence of Sulfurospirillum deleyianum type strain (5175).</title>
        <authorList>
            <person name="Sikorski J."/>
            <person name="Lapidus A."/>
            <person name="Copeland A."/>
            <person name="Glavina Del Rio T."/>
            <person name="Nolan M."/>
            <person name="Lucas S."/>
            <person name="Chen F."/>
            <person name="Tice H."/>
            <person name="Cheng J.F."/>
            <person name="Saunders E."/>
            <person name="Bruce D."/>
            <person name="Goodwin L."/>
            <person name="Pitluck S."/>
            <person name="Ovchinnikova G."/>
            <person name="Pati A."/>
            <person name="Ivanova N."/>
            <person name="Mavromatis K."/>
            <person name="Chen A."/>
            <person name="Palaniappan K."/>
            <person name="Chain P."/>
            <person name="Land M."/>
            <person name="Hauser L."/>
            <person name="Chang Y.J."/>
            <person name="Jeffries C.D."/>
            <person name="Brettin T."/>
            <person name="Detter J.C."/>
            <person name="Han C."/>
            <person name="Rohde M."/>
            <person name="Lang E."/>
            <person name="Spring S."/>
            <person name="Goker M."/>
            <person name="Bristow J."/>
            <person name="Eisen J.A."/>
            <person name="Markowitz V."/>
            <person name="Hugenholtz P."/>
            <person name="Kyrpides N.C."/>
            <person name="Klenk H.P."/>
        </authorList>
    </citation>
    <scope>NUCLEOTIDE SEQUENCE [LARGE SCALE GENOMIC DNA]</scope>
    <source>
        <strain evidence="4">ATCC 51133 / DSM 6946 / 5175</strain>
    </source>
</reference>
<gene>
    <name evidence="3" type="ordered locus">Sdel_1495</name>
</gene>
<dbReference type="InterPro" id="IPR007712">
    <property type="entry name" value="RelE/ParE_toxin"/>
</dbReference>
<dbReference type="GO" id="GO:0006415">
    <property type="term" value="P:translational termination"/>
    <property type="evidence" value="ECO:0007669"/>
    <property type="project" value="TreeGrafter"/>
</dbReference>
<keyword evidence="4" id="KW-1185">Reference proteome</keyword>
<dbReference type="InterPro" id="IPR035093">
    <property type="entry name" value="RelE/ParE_toxin_dom_sf"/>
</dbReference>
<dbReference type="eggNOG" id="COG3041">
    <property type="taxonomic scope" value="Bacteria"/>
</dbReference>
<dbReference type="PIRSF" id="PIRSF006156">
    <property type="entry name" value="YafQ"/>
    <property type="match status" value="1"/>
</dbReference>
<dbReference type="Gene3D" id="3.30.2310.20">
    <property type="entry name" value="RelE-like"/>
    <property type="match status" value="1"/>
</dbReference>
<dbReference type="SUPFAM" id="SSF143011">
    <property type="entry name" value="RelE-like"/>
    <property type="match status" value="1"/>
</dbReference>
<dbReference type="GO" id="GO:0006402">
    <property type="term" value="P:mRNA catabolic process"/>
    <property type="evidence" value="ECO:0007669"/>
    <property type="project" value="TreeGrafter"/>
</dbReference>
<evidence type="ECO:0000256" key="1">
    <source>
        <dbReference type="ARBA" id="ARBA00022649"/>
    </source>
</evidence>
<dbReference type="Proteomes" id="UP000002222">
    <property type="component" value="Chromosome"/>
</dbReference>
<evidence type="ECO:0000256" key="2">
    <source>
        <dbReference type="PIRSR" id="PIRSR006156-1"/>
    </source>
</evidence>
<dbReference type="NCBIfam" id="TIGR02385">
    <property type="entry name" value="RelE_StbE"/>
    <property type="match status" value="1"/>
</dbReference>
<dbReference type="PANTHER" id="PTHR40588">
    <property type="entry name" value="MRNA INTERFERASE TOXIN YAFQ"/>
    <property type="match status" value="1"/>
</dbReference>
<dbReference type="Pfam" id="PF15738">
    <property type="entry name" value="YafQ_toxin"/>
    <property type="match status" value="1"/>
</dbReference>
<name>D1B342_SULD5</name>
<reference evidence="4" key="1">
    <citation type="submission" date="2009-11" db="EMBL/GenBank/DDBJ databases">
        <title>The complete genome of Sulfurospirillum deleyianum DSM 6946.</title>
        <authorList>
            <consortium name="US DOE Joint Genome Institute (JGI-PGF)"/>
            <person name="Lucas S."/>
            <person name="Copeland A."/>
            <person name="Lapidus A."/>
            <person name="Glavina del Rio T."/>
            <person name="Dalin E."/>
            <person name="Tice H."/>
            <person name="Bruce D."/>
            <person name="Goodwin L."/>
            <person name="Pitluck S."/>
            <person name="Kyrpides N."/>
            <person name="Mavromatis K."/>
            <person name="Ivanova N."/>
            <person name="Ovchinnikova G."/>
            <person name="Munk A.C."/>
            <person name="Lu M."/>
            <person name="Brettin T."/>
            <person name="Detter J.C."/>
            <person name="Han C."/>
            <person name="Tapia R."/>
            <person name="Larimer F."/>
            <person name="Land M."/>
            <person name="Hauser L."/>
            <person name="Markowitz V."/>
            <person name="Cheng J.F."/>
            <person name="Hugenholtz P."/>
            <person name="Woyke T."/>
            <person name="Wu D."/>
            <person name="Aumann P."/>
            <person name="Schneider S."/>
            <person name="Lang E."/>
            <person name="Spring S."/>
            <person name="Klenk H.P."/>
            <person name="Eisen J.A."/>
        </authorList>
    </citation>
    <scope>NUCLEOTIDE SEQUENCE [LARGE SCALE GENOMIC DNA]</scope>
    <source>
        <strain evidence="4">ATCC 51133 / DSM 6946 / 5175</strain>
    </source>
</reference>